<evidence type="ECO:0000313" key="2">
    <source>
        <dbReference type="EMBL" id="GEC04129.1"/>
    </source>
</evidence>
<accession>A0A4Y3VEJ1</accession>
<organism evidence="2 3">
    <name type="scientific">Streptomyces spinoverrucosus</name>
    <dbReference type="NCBI Taxonomy" id="284043"/>
    <lineage>
        <taxon>Bacteria</taxon>
        <taxon>Bacillati</taxon>
        <taxon>Actinomycetota</taxon>
        <taxon>Actinomycetes</taxon>
        <taxon>Kitasatosporales</taxon>
        <taxon>Streptomycetaceae</taxon>
        <taxon>Streptomyces</taxon>
    </lineage>
</organism>
<feature type="region of interest" description="Disordered" evidence="1">
    <location>
        <begin position="198"/>
        <end position="219"/>
    </location>
</feature>
<evidence type="ECO:0008006" key="4">
    <source>
        <dbReference type="Google" id="ProtNLM"/>
    </source>
</evidence>
<feature type="region of interest" description="Disordered" evidence="1">
    <location>
        <begin position="1"/>
        <end position="29"/>
    </location>
</feature>
<dbReference type="EMBL" id="BJND01000012">
    <property type="protein sequence ID" value="GEC04129.1"/>
    <property type="molecule type" value="Genomic_DNA"/>
</dbReference>
<sequence length="219" mass="23389">MELSGVGPIEPGEGTHAWAPPPAARPPRERAARFRTRHRRAVLATTSATALAAVGAYLYVTRPEAPPPPAPPPPSQTVRVTYLGPLGAEATPTGFRFTVAVTAHSGPQVTVTRISQPYEGLSLTANPHPPFRTRTGIPHKIEITMKVTDCGKVPRNAGLPFLDVTLRNTRAIEAHSFILGERYAQDLSDALQVACSNEFLPSPKPDNTPDKGLGGLRVS</sequence>
<protein>
    <recommendedName>
        <fullName evidence="4">Tat pathway signal sequence domain protein</fullName>
    </recommendedName>
</protein>
<gene>
    <name evidence="2" type="ORF">SSP24_17840</name>
</gene>
<comment type="caution">
    <text evidence="2">The sequence shown here is derived from an EMBL/GenBank/DDBJ whole genome shotgun (WGS) entry which is preliminary data.</text>
</comment>
<name>A0A4Y3VEJ1_9ACTN</name>
<evidence type="ECO:0000256" key="1">
    <source>
        <dbReference type="SAM" id="MobiDB-lite"/>
    </source>
</evidence>
<dbReference type="AlphaFoldDB" id="A0A4Y3VEJ1"/>
<evidence type="ECO:0000313" key="3">
    <source>
        <dbReference type="Proteomes" id="UP000317881"/>
    </source>
</evidence>
<dbReference type="Proteomes" id="UP000317881">
    <property type="component" value="Unassembled WGS sequence"/>
</dbReference>
<keyword evidence="3" id="KW-1185">Reference proteome</keyword>
<reference evidence="2 3" key="1">
    <citation type="submission" date="2019-06" db="EMBL/GenBank/DDBJ databases">
        <title>Whole genome shotgun sequence of Streptomyces spinoverrucosus NBRC 14228.</title>
        <authorList>
            <person name="Hosoyama A."/>
            <person name="Uohara A."/>
            <person name="Ohji S."/>
            <person name="Ichikawa N."/>
        </authorList>
    </citation>
    <scope>NUCLEOTIDE SEQUENCE [LARGE SCALE GENOMIC DNA]</scope>
    <source>
        <strain evidence="2 3">NBRC 14228</strain>
    </source>
</reference>
<proteinExistence type="predicted"/>